<name>A0A7S1N0Z1_9EUGL</name>
<evidence type="ECO:0000313" key="1">
    <source>
        <dbReference type="EMBL" id="CAD8990031.1"/>
    </source>
</evidence>
<gene>
    <name evidence="1" type="ORF">EGYM00392_LOCUS1073</name>
</gene>
<reference evidence="1" key="1">
    <citation type="submission" date="2021-01" db="EMBL/GenBank/DDBJ databases">
        <authorList>
            <person name="Corre E."/>
            <person name="Pelletier E."/>
            <person name="Niang G."/>
            <person name="Scheremetjew M."/>
            <person name="Finn R."/>
            <person name="Kale V."/>
            <person name="Holt S."/>
            <person name="Cochrane G."/>
            <person name="Meng A."/>
            <person name="Brown T."/>
            <person name="Cohen L."/>
        </authorList>
    </citation>
    <scope>NUCLEOTIDE SEQUENCE</scope>
    <source>
        <strain evidence="1">NIES-381</strain>
    </source>
</reference>
<dbReference type="AlphaFoldDB" id="A0A7S1N0Z1"/>
<sequence length="101" mass="11242">MAAEVLRCSRYIAPFTSQATGASNSPERVPFLGFPSQIPVMCMKHVTSCSRRTPAVRMPLGMAIAQSVCRIFSTFWSKAFVTPSQWHEIGAQIRVCPEKQH</sequence>
<proteinExistence type="predicted"/>
<protein>
    <submittedName>
        <fullName evidence="1">Uncharacterized protein</fullName>
    </submittedName>
</protein>
<accession>A0A7S1N0Z1</accession>
<dbReference type="EMBL" id="HBGA01003101">
    <property type="protein sequence ID" value="CAD8990031.1"/>
    <property type="molecule type" value="Transcribed_RNA"/>
</dbReference>
<organism evidence="1">
    <name type="scientific">Eutreptiella gymnastica</name>
    <dbReference type="NCBI Taxonomy" id="73025"/>
    <lineage>
        <taxon>Eukaryota</taxon>
        <taxon>Discoba</taxon>
        <taxon>Euglenozoa</taxon>
        <taxon>Euglenida</taxon>
        <taxon>Spirocuta</taxon>
        <taxon>Euglenophyceae</taxon>
        <taxon>Eutreptiales</taxon>
        <taxon>Eutreptiaceae</taxon>
        <taxon>Eutreptiella</taxon>
    </lineage>
</organism>